<dbReference type="VEuPathDB" id="TriTrypDB:Lsey_0104_0010"/>
<comment type="caution">
    <text evidence="4">The sequence shown here is derived from an EMBL/GenBank/DDBJ whole genome shotgun (WGS) entry which is preliminary data.</text>
</comment>
<dbReference type="SUPFAM" id="SSF53254">
    <property type="entry name" value="Phosphoglycerate mutase-like"/>
    <property type="match status" value="1"/>
</dbReference>
<dbReference type="PANTHER" id="PTHR11567:SF110">
    <property type="entry name" value="2-PHOSPHOXYLOSE PHOSPHATASE 1"/>
    <property type="match status" value="1"/>
</dbReference>
<feature type="chain" id="PRO_5005879711" evidence="3">
    <location>
        <begin position="24"/>
        <end position="458"/>
    </location>
</feature>
<gene>
    <name evidence="4" type="ORF">ABL78_3853</name>
</gene>
<comment type="similarity">
    <text evidence="1">Belongs to the histidine acid phosphatase family.</text>
</comment>
<evidence type="ECO:0000313" key="5">
    <source>
        <dbReference type="Proteomes" id="UP000038009"/>
    </source>
</evidence>
<dbReference type="InterPro" id="IPR050645">
    <property type="entry name" value="Histidine_acid_phosphatase"/>
</dbReference>
<dbReference type="EMBL" id="LJSK01000104">
    <property type="protein sequence ID" value="KPI87041.1"/>
    <property type="molecule type" value="Genomic_DNA"/>
</dbReference>
<reference evidence="4 5" key="1">
    <citation type="journal article" date="2015" name="PLoS Pathog.">
        <title>Leptomonas seymouri: Adaptations to the Dixenous Life Cycle Analyzed by Genome Sequencing, Transcriptome Profiling and Co-infection with Leishmania donovani.</title>
        <authorList>
            <person name="Kraeva N."/>
            <person name="Butenko A."/>
            <person name="Hlavacova J."/>
            <person name="Kostygov A."/>
            <person name="Myskova J."/>
            <person name="Grybchuk D."/>
            <person name="Lestinova T."/>
            <person name="Votypka J."/>
            <person name="Volf P."/>
            <person name="Opperdoes F."/>
            <person name="Flegontov P."/>
            <person name="Lukes J."/>
            <person name="Yurchenko V."/>
        </authorList>
    </citation>
    <scope>NUCLEOTIDE SEQUENCE [LARGE SCALE GENOMIC DNA]</scope>
    <source>
        <strain evidence="4 5">ATCC 30220</strain>
    </source>
</reference>
<proteinExistence type="inferred from homology"/>
<keyword evidence="5" id="KW-1185">Reference proteome</keyword>
<sequence>MALKIVQLVLAALLITAALSAEARFVVRMVQVAHRHGHRNPIPDDHTVEICGTEYPCGELTGVGIEMLNSLGRFVRQRYNDLSLVEKPLFPSTRYNSSVVYTRSTGIQRTIQSATGFLHGLFPDDYFYPVVYSHNITTDTLLNTDTVPSVFGRRWLEMDKQNEALNPIVDAYLTWPQMQAAAKDAYSESVCNNPDERSTCAYYLYDIAVSFEADGRLSSKPNLQAVLPALKQYTVAWYRYIYDYSHSKELDRIQGAPSQNLAQTMLANINAHKLSPSFKLYEFSTHDTMVAPLAITFGDHSDATMLPPYAITILVELLQDTESPKDWYVRLLRGSPVPADKGSYEFQLSGIEVRCIDAAGNMYVASTGICPLDNFRRMVDYSRPAAANGQCKMAQNQYDNMGCPRTIEAGKSVPKYCWMYRYVCSQSACPDGYILASQDYQCYPGKKTPGMSPLHSFV</sequence>
<dbReference type="Pfam" id="PF00328">
    <property type="entry name" value="His_Phos_2"/>
    <property type="match status" value="1"/>
</dbReference>
<organism evidence="4 5">
    <name type="scientific">Leptomonas seymouri</name>
    <dbReference type="NCBI Taxonomy" id="5684"/>
    <lineage>
        <taxon>Eukaryota</taxon>
        <taxon>Discoba</taxon>
        <taxon>Euglenozoa</taxon>
        <taxon>Kinetoplastea</taxon>
        <taxon>Metakinetoplastina</taxon>
        <taxon>Trypanosomatida</taxon>
        <taxon>Trypanosomatidae</taxon>
        <taxon>Leishmaniinae</taxon>
        <taxon>Leptomonas</taxon>
    </lineage>
</organism>
<dbReference type="OrthoDB" id="258799at2759"/>
<protein>
    <submittedName>
        <fullName evidence="4">Putative histidine secretory acid phosphatase</fullName>
    </submittedName>
</protein>
<name>A0A0N1PEH4_LEPSE</name>
<dbReference type="PANTHER" id="PTHR11567">
    <property type="entry name" value="ACID PHOSPHATASE-RELATED"/>
    <property type="match status" value="1"/>
</dbReference>
<keyword evidence="2" id="KW-0378">Hydrolase</keyword>
<dbReference type="InterPro" id="IPR029033">
    <property type="entry name" value="His_PPase_superfam"/>
</dbReference>
<feature type="signal peptide" evidence="3">
    <location>
        <begin position="1"/>
        <end position="23"/>
    </location>
</feature>
<dbReference type="OMA" id="WIYRYAC"/>
<dbReference type="AlphaFoldDB" id="A0A0N1PEH4"/>
<dbReference type="InterPro" id="IPR000560">
    <property type="entry name" value="His_Pase_clade-2"/>
</dbReference>
<evidence type="ECO:0000256" key="2">
    <source>
        <dbReference type="ARBA" id="ARBA00022801"/>
    </source>
</evidence>
<evidence type="ECO:0000256" key="1">
    <source>
        <dbReference type="ARBA" id="ARBA00005375"/>
    </source>
</evidence>
<dbReference type="Gene3D" id="3.40.50.1240">
    <property type="entry name" value="Phosphoglycerate mutase-like"/>
    <property type="match status" value="1"/>
</dbReference>
<dbReference type="CDD" id="cd07061">
    <property type="entry name" value="HP_HAP_like"/>
    <property type="match status" value="1"/>
</dbReference>
<dbReference type="Proteomes" id="UP000038009">
    <property type="component" value="Unassembled WGS sequence"/>
</dbReference>
<dbReference type="GO" id="GO:0016791">
    <property type="term" value="F:phosphatase activity"/>
    <property type="evidence" value="ECO:0007669"/>
    <property type="project" value="TreeGrafter"/>
</dbReference>
<evidence type="ECO:0000256" key="3">
    <source>
        <dbReference type="SAM" id="SignalP"/>
    </source>
</evidence>
<evidence type="ECO:0000313" key="4">
    <source>
        <dbReference type="EMBL" id="KPI87041.1"/>
    </source>
</evidence>
<accession>A0A0N1PEH4</accession>
<keyword evidence="3" id="KW-0732">Signal</keyword>